<accession>A0ABU3SNP4</accession>
<dbReference type="PROSITE" id="PS51318">
    <property type="entry name" value="TAT"/>
    <property type="match status" value="1"/>
</dbReference>
<feature type="chain" id="PRO_5046707801" description="DUF916 domain-containing protein" evidence="2">
    <location>
        <begin position="36"/>
        <end position="387"/>
    </location>
</feature>
<dbReference type="EMBL" id="JAWDIT010000004">
    <property type="protein sequence ID" value="MDU0346418.1"/>
    <property type="molecule type" value="Genomic_DNA"/>
</dbReference>
<evidence type="ECO:0000256" key="1">
    <source>
        <dbReference type="SAM" id="Phobius"/>
    </source>
</evidence>
<comment type="caution">
    <text evidence="3">The sequence shown here is derived from an EMBL/GenBank/DDBJ whole genome shotgun (WGS) entry which is preliminary data.</text>
</comment>
<feature type="transmembrane region" description="Helical" evidence="1">
    <location>
        <begin position="330"/>
        <end position="350"/>
    </location>
</feature>
<keyword evidence="4" id="KW-1185">Reference proteome</keyword>
<keyword evidence="1" id="KW-0472">Membrane</keyword>
<evidence type="ECO:0000313" key="3">
    <source>
        <dbReference type="EMBL" id="MDU0346418.1"/>
    </source>
</evidence>
<keyword evidence="1" id="KW-1133">Transmembrane helix</keyword>
<evidence type="ECO:0008006" key="5">
    <source>
        <dbReference type="Google" id="ProtNLM"/>
    </source>
</evidence>
<evidence type="ECO:0000313" key="4">
    <source>
        <dbReference type="Proteomes" id="UP001261125"/>
    </source>
</evidence>
<dbReference type="InterPro" id="IPR006311">
    <property type="entry name" value="TAT_signal"/>
</dbReference>
<reference evidence="3 4" key="1">
    <citation type="submission" date="2023-09" db="EMBL/GenBank/DDBJ databases">
        <title>Microbacterium fusihabitans sp. nov., Microbacterium phycihabitans sp. nov., and Microbacterium cervinum sp. nov., isolated from dried seaweeds of beach.</title>
        <authorList>
            <person name="Lee S.D."/>
        </authorList>
    </citation>
    <scope>NUCLEOTIDE SEQUENCE [LARGE SCALE GENOMIC DNA]</scope>
    <source>
        <strain evidence="3 4">KSW2-29</strain>
    </source>
</reference>
<gene>
    <name evidence="3" type="ORF">RWH44_11990</name>
</gene>
<name>A0ABU3SNP4_9MICO</name>
<evidence type="ECO:0000256" key="2">
    <source>
        <dbReference type="SAM" id="SignalP"/>
    </source>
</evidence>
<keyword evidence="2" id="KW-0732">Signal</keyword>
<feature type="signal peptide" evidence="2">
    <location>
        <begin position="1"/>
        <end position="35"/>
    </location>
</feature>
<proteinExistence type="predicted"/>
<protein>
    <recommendedName>
        <fullName evidence="5">DUF916 domain-containing protein</fullName>
    </recommendedName>
</protein>
<organism evidence="3 4">
    <name type="scientific">Microbacterium phycohabitans</name>
    <dbReference type="NCBI Taxonomy" id="3075993"/>
    <lineage>
        <taxon>Bacteria</taxon>
        <taxon>Bacillati</taxon>
        <taxon>Actinomycetota</taxon>
        <taxon>Actinomycetes</taxon>
        <taxon>Micrococcales</taxon>
        <taxon>Microbacteriaceae</taxon>
        <taxon>Microbacterium</taxon>
    </lineage>
</organism>
<dbReference type="RefSeq" id="WP_316004741.1">
    <property type="nucleotide sequence ID" value="NZ_JAWDIT010000004.1"/>
</dbReference>
<keyword evidence="1" id="KW-0812">Transmembrane</keyword>
<dbReference type="Proteomes" id="UP001261125">
    <property type="component" value="Unassembled WGS sequence"/>
</dbReference>
<sequence length="387" mass="40394">MLSSTSRRRFPALGAASIATAAIAALLCFPTVASAASAPGAASAPAIAAPASASPSILAAEGDAATVGVATRPAGEDGRPDGRSRFTFAADPGQSVTDRVLVGNTGTARQDFTVYATDAFNDDAGEFSLLPTATAPTSVGRWIRFDDGSDRATFSLEPQEVRLLTFTVAVPADATPGDHVGGVVASVIESGAQVTVDRRVATAIFARVSGDLQPQLSLTSYDASYEGEWWNPFSGSVRLRYTVTNPGNIALAANLTSGVGTWFGIPTTGEQGGGVPVLLPGNSASYDYTVDGVGQWLYLNPHTVLNPFVESPDPSMQLTMVPITRDAVTFAVPWTVLIAVVLAATVILLMRWRRRRDEERAQEWMDFVARTAADDAAALVGARADGS</sequence>